<comment type="caution">
    <text evidence="8">The sequence shown here is derived from an EMBL/GenBank/DDBJ whole genome shotgun (WGS) entry which is preliminary data.</text>
</comment>
<dbReference type="PANTHER" id="PTHR11319:SF35">
    <property type="entry name" value="OUTER MEMBRANE PROTEIN PMPC-RELATED"/>
    <property type="match status" value="1"/>
</dbReference>
<evidence type="ECO:0000256" key="3">
    <source>
        <dbReference type="ARBA" id="ARBA00004613"/>
    </source>
</evidence>
<evidence type="ECO:0000256" key="4">
    <source>
        <dbReference type="ARBA" id="ARBA00022525"/>
    </source>
</evidence>
<evidence type="ECO:0000313" key="8">
    <source>
        <dbReference type="EMBL" id="KAK3275639.1"/>
    </source>
</evidence>
<evidence type="ECO:0000256" key="5">
    <source>
        <dbReference type="ARBA" id="ARBA00022729"/>
    </source>
</evidence>
<keyword evidence="9" id="KW-1185">Reference proteome</keyword>
<evidence type="ECO:0000256" key="2">
    <source>
        <dbReference type="ARBA" id="ARBA00004442"/>
    </source>
</evidence>
<dbReference type="GO" id="GO:0005576">
    <property type="term" value="C:extracellular region"/>
    <property type="evidence" value="ECO:0007669"/>
    <property type="project" value="UniProtKB-SubCell"/>
</dbReference>
<evidence type="ECO:0000313" key="9">
    <source>
        <dbReference type="Proteomes" id="UP001190700"/>
    </source>
</evidence>
<gene>
    <name evidence="8" type="ORF">CYMTET_16242</name>
</gene>
<dbReference type="AlphaFoldDB" id="A0AAE0GCI6"/>
<proteinExistence type="predicted"/>
<dbReference type="InterPro" id="IPR011050">
    <property type="entry name" value="Pectin_lyase_fold/virulence"/>
</dbReference>
<dbReference type="SUPFAM" id="SSF51126">
    <property type="entry name" value="Pectin lyase-like"/>
    <property type="match status" value="1"/>
</dbReference>
<keyword evidence="6" id="KW-0472">Membrane</keyword>
<organism evidence="8 9">
    <name type="scientific">Cymbomonas tetramitiformis</name>
    <dbReference type="NCBI Taxonomy" id="36881"/>
    <lineage>
        <taxon>Eukaryota</taxon>
        <taxon>Viridiplantae</taxon>
        <taxon>Chlorophyta</taxon>
        <taxon>Pyramimonadophyceae</taxon>
        <taxon>Pyramimonadales</taxon>
        <taxon>Pyramimonadaceae</taxon>
        <taxon>Cymbomonas</taxon>
    </lineage>
</organism>
<protein>
    <submittedName>
        <fullName evidence="8">Uncharacterized protein</fullName>
    </submittedName>
</protein>
<dbReference type="InterPro" id="IPR003368">
    <property type="entry name" value="POMP_repeat"/>
</dbReference>
<evidence type="ECO:0000256" key="7">
    <source>
        <dbReference type="ARBA" id="ARBA00023237"/>
    </source>
</evidence>
<evidence type="ECO:0000256" key="1">
    <source>
        <dbReference type="ARBA" id="ARBA00004196"/>
    </source>
</evidence>
<comment type="subcellular location">
    <subcellularLocation>
        <location evidence="1">Cell envelope</location>
    </subcellularLocation>
    <subcellularLocation>
        <location evidence="2">Cell outer membrane</location>
    </subcellularLocation>
    <subcellularLocation>
        <location evidence="3">Secreted</location>
    </subcellularLocation>
</comment>
<keyword evidence="7" id="KW-0998">Cell outer membrane</keyword>
<sequence length="724" mass="76450">MYSACRLTKTYFYVVTFVTIVQRTSLAGHPQGAIDSSLEVQGTNGAVLEESTVSVVGLFGQPGFTKHALDVYDEKQELVVNSNAEADSINNRGQEASAECPDDKLEVTVVVEPVEHLTSIARGVSDETFEITWDIYQLSTGTVVPTDKPLSELVTLAETGEATLLSAGGHLSGPVTTCASSSHTYALQLFVEDGNIATGFDDLDSFLYVIGPCNVGCFQPHYVANGGEGCVLASISSHDAKTRFITFQSTCLQAPADAALQQQSVHSEQELRDALETPFIGTRRYVLEADIAMAAVQRPFVVLGNRSSAHPLSPGLPQRVILTSGEGCWNAGGDDSGRCTIDGQDTTALFQFGADIYGDDGGVHNEVLVVDGLILANGFEGSGCGGTFKVRTGALVIVRNTLITGSKALSGGVICAYPSIYAGFRVLFANSQLQNNVAHKDIADFSSSQAPSGGRRRLQGHLTMASGSVLLCGYCTAVIRQCRFENNLAGGRGGVLFIDWRVSLWIYDSAFLRNVQSTPLTRNGYGGVLGGSGHQNGTLYIEGSHFEGNSADSGGGAIRVSEIQMHVVNSSFINNSALGSPSYVGGAPVVGGGITVTNDYSGSPRRFPMRMEGCHFIGNAATSLGGALHISDIVDTEYSSRRFNILDCVFINNTAEKGGALVLTSDVSVLVLSTTFTRNRAEDQAGGLLVQTSGDRGSTVDVTSSLFSGNQAPQVSWALATLRN</sequence>
<accession>A0AAE0GCI6</accession>
<dbReference type="Pfam" id="PF02415">
    <property type="entry name" value="Chlam_PMP"/>
    <property type="match status" value="1"/>
</dbReference>
<keyword evidence="5" id="KW-0732">Signal</keyword>
<dbReference type="Proteomes" id="UP001190700">
    <property type="component" value="Unassembled WGS sequence"/>
</dbReference>
<name>A0AAE0GCI6_9CHLO</name>
<dbReference type="PANTHER" id="PTHR11319">
    <property type="entry name" value="G PROTEIN-COUPLED RECEPTOR-RELATED"/>
    <property type="match status" value="1"/>
</dbReference>
<dbReference type="EMBL" id="LGRX02007102">
    <property type="protein sequence ID" value="KAK3275639.1"/>
    <property type="molecule type" value="Genomic_DNA"/>
</dbReference>
<evidence type="ECO:0000256" key="6">
    <source>
        <dbReference type="ARBA" id="ARBA00023136"/>
    </source>
</evidence>
<reference evidence="8 9" key="1">
    <citation type="journal article" date="2015" name="Genome Biol. Evol.">
        <title>Comparative Genomics of a Bacterivorous Green Alga Reveals Evolutionary Causalities and Consequences of Phago-Mixotrophic Mode of Nutrition.</title>
        <authorList>
            <person name="Burns J.A."/>
            <person name="Paasch A."/>
            <person name="Narechania A."/>
            <person name="Kim E."/>
        </authorList>
    </citation>
    <scope>NUCLEOTIDE SEQUENCE [LARGE SCALE GENOMIC DNA]</scope>
    <source>
        <strain evidence="8 9">PLY_AMNH</strain>
    </source>
</reference>
<keyword evidence="4" id="KW-0964">Secreted</keyword>